<dbReference type="PANTHER" id="PTHR30572">
    <property type="entry name" value="MEMBRANE COMPONENT OF TRANSPORTER-RELATED"/>
    <property type="match status" value="1"/>
</dbReference>
<feature type="transmembrane region" description="Helical" evidence="7">
    <location>
        <begin position="319"/>
        <end position="343"/>
    </location>
</feature>
<dbReference type="AlphaFoldDB" id="A0A1S2CXC9"/>
<keyword evidence="2" id="KW-1003">Cell membrane</keyword>
<evidence type="ECO:0000313" key="11">
    <source>
        <dbReference type="Proteomes" id="UP000179934"/>
    </source>
</evidence>
<dbReference type="GO" id="GO:0022857">
    <property type="term" value="F:transmembrane transporter activity"/>
    <property type="evidence" value="ECO:0007669"/>
    <property type="project" value="TreeGrafter"/>
</dbReference>
<dbReference type="InterPro" id="IPR025857">
    <property type="entry name" value="MacB_PCD"/>
</dbReference>
<dbReference type="RefSeq" id="WP_042018682.1">
    <property type="nucleotide sequence ID" value="NZ_CDBW01000006.1"/>
</dbReference>
<dbReference type="GO" id="GO:0005886">
    <property type="term" value="C:plasma membrane"/>
    <property type="evidence" value="ECO:0007669"/>
    <property type="project" value="UniProtKB-SubCell"/>
</dbReference>
<evidence type="ECO:0000256" key="7">
    <source>
        <dbReference type="SAM" id="Phobius"/>
    </source>
</evidence>
<feature type="domain" description="MacB-like periplasmic core" evidence="9">
    <location>
        <begin position="21"/>
        <end position="242"/>
    </location>
</feature>
<dbReference type="InterPro" id="IPR050250">
    <property type="entry name" value="Macrolide_Exporter_MacB"/>
</dbReference>
<proteinExistence type="inferred from homology"/>
<dbReference type="GeneID" id="58920976"/>
<dbReference type="STRING" id="646.BJD16_03385"/>
<dbReference type="EMBL" id="MKFU01000012">
    <property type="protein sequence ID" value="OHY93315.1"/>
    <property type="molecule type" value="Genomic_DNA"/>
</dbReference>
<accession>A0A1S2CXC9</accession>
<evidence type="ECO:0000256" key="3">
    <source>
        <dbReference type="ARBA" id="ARBA00022692"/>
    </source>
</evidence>
<reference evidence="10 11" key="1">
    <citation type="submission" date="2016-09" db="EMBL/GenBank/DDBJ databases">
        <title>Draft Genome Sequence of Aeromonas sobria Strain 08005, Isolated from Sick Rana catesbeiana.</title>
        <authorList>
            <person name="Yang Q."/>
        </authorList>
    </citation>
    <scope>NUCLEOTIDE SEQUENCE [LARGE SCALE GENOMIC DNA]</scope>
    <source>
        <strain evidence="10 11">08005</strain>
    </source>
</reference>
<evidence type="ECO:0000256" key="1">
    <source>
        <dbReference type="ARBA" id="ARBA00004651"/>
    </source>
</evidence>
<organism evidence="10 11">
    <name type="scientific">Aeromonas sobria</name>
    <dbReference type="NCBI Taxonomy" id="646"/>
    <lineage>
        <taxon>Bacteria</taxon>
        <taxon>Pseudomonadati</taxon>
        <taxon>Pseudomonadota</taxon>
        <taxon>Gammaproteobacteria</taxon>
        <taxon>Aeromonadales</taxon>
        <taxon>Aeromonadaceae</taxon>
        <taxon>Aeromonas</taxon>
    </lineage>
</organism>
<evidence type="ECO:0000256" key="4">
    <source>
        <dbReference type="ARBA" id="ARBA00022989"/>
    </source>
</evidence>
<evidence type="ECO:0000256" key="2">
    <source>
        <dbReference type="ARBA" id="ARBA00022475"/>
    </source>
</evidence>
<feature type="transmembrane region" description="Helical" evidence="7">
    <location>
        <begin position="274"/>
        <end position="298"/>
    </location>
</feature>
<keyword evidence="4 7" id="KW-1133">Transmembrane helix</keyword>
<dbReference type="Pfam" id="PF12704">
    <property type="entry name" value="MacB_PCD"/>
    <property type="match status" value="1"/>
</dbReference>
<dbReference type="Proteomes" id="UP000179934">
    <property type="component" value="Unassembled WGS sequence"/>
</dbReference>
<evidence type="ECO:0000259" key="9">
    <source>
        <dbReference type="Pfam" id="PF12704"/>
    </source>
</evidence>
<dbReference type="InterPro" id="IPR003838">
    <property type="entry name" value="ABC3_permease_C"/>
</dbReference>
<dbReference type="OrthoDB" id="9802264at2"/>
<evidence type="ECO:0000313" key="10">
    <source>
        <dbReference type="EMBL" id="OHY93315.1"/>
    </source>
</evidence>
<comment type="similarity">
    <text evidence="6">Belongs to the ABC-4 integral membrane protein family.</text>
</comment>
<dbReference type="PANTHER" id="PTHR30572:SF4">
    <property type="entry name" value="ABC TRANSPORTER PERMEASE YTRF"/>
    <property type="match status" value="1"/>
</dbReference>
<comment type="caution">
    <text evidence="10">The sequence shown here is derived from an EMBL/GenBank/DDBJ whole genome shotgun (WGS) entry which is preliminary data.</text>
</comment>
<feature type="transmembrane region" description="Helical" evidence="7">
    <location>
        <begin position="363"/>
        <end position="385"/>
    </location>
</feature>
<protein>
    <submittedName>
        <fullName evidence="10">Peptide ABC transporter permease</fullName>
    </submittedName>
</protein>
<gene>
    <name evidence="10" type="ORF">BJD16_03385</name>
</gene>
<dbReference type="Pfam" id="PF02687">
    <property type="entry name" value="FtsX"/>
    <property type="match status" value="1"/>
</dbReference>
<sequence length="399" mass="41834">MRLADLLFWLWRALLAGRSRSLLSALGIAIGIASVTLLTGIGEGLRLYLLDSFSQFGTRLIAVTPGKTETAGGPPGILSSSRPLLLEDADALARLPGIEAALPVVQGQGEVRSRGLTRSTAILGTGSAALSGWRLTLVQGRFLPADDSAMPRAYAVLGSKVAAELFPGGDGPGSLLRAGDRRFRVAGVLAPKGQFLGFDLDDMIYLPAAHAQALFNKEGLQEIDVIYRAGQTEAEITAQIRRVLIARHGAEDFTLTSQQDMLTSLDKILSIIKLAVGGLGIISLLIGAVGIFSIMSIAQQERIPEVGLLMALGCPRRRILLLFLLEAVVLALLGGAMGLALLGVLKLLFALLAAGLPLTLHPLYLLLALGCSALVGLLAGVAPALRAVRLDPVVALRGD</sequence>
<name>A0A1S2CXC9_AERSO</name>
<keyword evidence="5 7" id="KW-0472">Membrane</keyword>
<evidence type="ECO:0000256" key="6">
    <source>
        <dbReference type="ARBA" id="ARBA00038076"/>
    </source>
</evidence>
<comment type="subcellular location">
    <subcellularLocation>
        <location evidence="1">Cell membrane</location>
        <topology evidence="1">Multi-pass membrane protein</topology>
    </subcellularLocation>
</comment>
<feature type="domain" description="ABC3 transporter permease C-terminal" evidence="8">
    <location>
        <begin position="279"/>
        <end position="392"/>
    </location>
</feature>
<evidence type="ECO:0000259" key="8">
    <source>
        <dbReference type="Pfam" id="PF02687"/>
    </source>
</evidence>
<evidence type="ECO:0000256" key="5">
    <source>
        <dbReference type="ARBA" id="ARBA00023136"/>
    </source>
</evidence>
<keyword evidence="3 7" id="KW-0812">Transmembrane</keyword>